<sequence>MTIILQLFEETMFYNTLLDCQDTLKYSKSVINFTTISKLYFEICDRPVAYQYNIQFIRTGKNDAYNSCMLRYV</sequence>
<dbReference type="EMBL" id="WJQT01000013">
    <property type="protein sequence ID" value="MRJ47755.1"/>
    <property type="molecule type" value="Genomic_DNA"/>
</dbReference>
<protein>
    <submittedName>
        <fullName evidence="1">Uncharacterized protein</fullName>
    </submittedName>
</protein>
<reference evidence="1 2" key="1">
    <citation type="submission" date="2019-11" db="EMBL/GenBank/DDBJ databases">
        <title>Characterisation of Fundicoccus ignavus gen. nov. sp. nov., a novel genus of the family Aerococcaceae from bulk tank milk.</title>
        <authorList>
            <person name="Siebert A."/>
            <person name="Huptas C."/>
            <person name="Wenning M."/>
            <person name="Scherer S."/>
            <person name="Doll E.V."/>
        </authorList>
    </citation>
    <scope>NUCLEOTIDE SEQUENCE [LARGE SCALE GENOMIC DNA]</scope>
    <source>
        <strain evidence="1 2">DSM 109652</strain>
    </source>
</reference>
<name>A0A844CJ68_9LACT</name>
<dbReference type="AlphaFoldDB" id="A0A844CJ68"/>
<evidence type="ECO:0000313" key="2">
    <source>
        <dbReference type="Proteomes" id="UP000440066"/>
    </source>
</evidence>
<dbReference type="Proteomes" id="UP000440066">
    <property type="component" value="Unassembled WGS sequence"/>
</dbReference>
<organism evidence="1 2">
    <name type="scientific">Fundicoccus ignavus</name>
    <dbReference type="NCBI Taxonomy" id="2664442"/>
    <lineage>
        <taxon>Bacteria</taxon>
        <taxon>Bacillati</taxon>
        <taxon>Bacillota</taxon>
        <taxon>Bacilli</taxon>
        <taxon>Lactobacillales</taxon>
        <taxon>Aerococcaceae</taxon>
        <taxon>Fundicoccus</taxon>
    </lineage>
</organism>
<comment type="caution">
    <text evidence="1">The sequence shown here is derived from an EMBL/GenBank/DDBJ whole genome shotgun (WGS) entry which is preliminary data.</text>
</comment>
<gene>
    <name evidence="1" type="ORF">GF867_09285</name>
</gene>
<dbReference type="RefSeq" id="WP_153832821.1">
    <property type="nucleotide sequence ID" value="NZ_WJQT01000013.1"/>
</dbReference>
<accession>A0A844CJ68</accession>
<evidence type="ECO:0000313" key="1">
    <source>
        <dbReference type="EMBL" id="MRJ47755.1"/>
    </source>
</evidence>
<proteinExistence type="predicted"/>